<dbReference type="AlphaFoldDB" id="A0AA40AXX9"/>
<evidence type="ECO:0000313" key="2">
    <source>
        <dbReference type="Proteomes" id="UP001172102"/>
    </source>
</evidence>
<accession>A0AA40AXX9</accession>
<dbReference type="EMBL" id="JAUKUA010000002">
    <property type="protein sequence ID" value="KAK0724060.1"/>
    <property type="molecule type" value="Genomic_DNA"/>
</dbReference>
<organism evidence="1 2">
    <name type="scientific">Lasiosphaeris hirsuta</name>
    <dbReference type="NCBI Taxonomy" id="260670"/>
    <lineage>
        <taxon>Eukaryota</taxon>
        <taxon>Fungi</taxon>
        <taxon>Dikarya</taxon>
        <taxon>Ascomycota</taxon>
        <taxon>Pezizomycotina</taxon>
        <taxon>Sordariomycetes</taxon>
        <taxon>Sordariomycetidae</taxon>
        <taxon>Sordariales</taxon>
        <taxon>Lasiosphaeriaceae</taxon>
        <taxon>Lasiosphaeris</taxon>
    </lineage>
</organism>
<proteinExistence type="predicted"/>
<gene>
    <name evidence="1" type="ORF">B0H67DRAFT_99207</name>
</gene>
<comment type="caution">
    <text evidence="1">The sequence shown here is derived from an EMBL/GenBank/DDBJ whole genome shotgun (WGS) entry which is preliminary data.</text>
</comment>
<keyword evidence="2" id="KW-1185">Reference proteome</keyword>
<evidence type="ECO:0000313" key="1">
    <source>
        <dbReference type="EMBL" id="KAK0724060.1"/>
    </source>
</evidence>
<sequence length="282" mass="32093">MIRGRERIYAVPVRWTARHLQLLNCQFFHVLPRDGDDFPALSLPIDFADEAFLKRLTDSLRVGPLPPGTEHWNGALLKNKENPDYPFRFGFNADRITIPMKAVDCLFTADPRGGTPILAYLNFNAIGKHRKETIGYPGNKRCTNPICDRIYQAKLCQYTPENKAEDPYIAAVLIALAQQKRIHEVTEAKNHDGKWAAILDIVEREYTVHVLAVQPDVPDDSGANRQLPEGVYLYTATIPGNFLSRLNAPNHLFPSNLGFHISYYRLWKISDEPDSAWYTDSE</sequence>
<name>A0AA40AXX9_9PEZI</name>
<reference evidence="1" key="1">
    <citation type="submission" date="2023-06" db="EMBL/GenBank/DDBJ databases">
        <title>Genome-scale phylogeny and comparative genomics of the fungal order Sordariales.</title>
        <authorList>
            <consortium name="Lawrence Berkeley National Laboratory"/>
            <person name="Hensen N."/>
            <person name="Bonometti L."/>
            <person name="Westerberg I."/>
            <person name="Brannstrom I.O."/>
            <person name="Guillou S."/>
            <person name="Cros-Aarteil S."/>
            <person name="Calhoun S."/>
            <person name="Haridas S."/>
            <person name="Kuo A."/>
            <person name="Mondo S."/>
            <person name="Pangilinan J."/>
            <person name="Riley R."/>
            <person name="Labutti K."/>
            <person name="Andreopoulos B."/>
            <person name="Lipzen A."/>
            <person name="Chen C."/>
            <person name="Yanf M."/>
            <person name="Daum C."/>
            <person name="Ng V."/>
            <person name="Clum A."/>
            <person name="Steindorff A."/>
            <person name="Ohm R."/>
            <person name="Martin F."/>
            <person name="Silar P."/>
            <person name="Natvig D."/>
            <person name="Lalanne C."/>
            <person name="Gautier V."/>
            <person name="Ament-Velasquez S.L."/>
            <person name="Kruys A."/>
            <person name="Hutchinson M.I."/>
            <person name="Powell A.J."/>
            <person name="Barry K."/>
            <person name="Miller A.N."/>
            <person name="Grigoriev I.V."/>
            <person name="Debuchy R."/>
            <person name="Gladieux P."/>
            <person name="Thoren M.H."/>
            <person name="Johannesson H."/>
        </authorList>
    </citation>
    <scope>NUCLEOTIDE SEQUENCE</scope>
    <source>
        <strain evidence="1">SMH4607-1</strain>
    </source>
</reference>
<protein>
    <submittedName>
        <fullName evidence="1">Uncharacterized protein</fullName>
    </submittedName>
</protein>
<dbReference type="Proteomes" id="UP001172102">
    <property type="component" value="Unassembled WGS sequence"/>
</dbReference>